<evidence type="ECO:0000256" key="8">
    <source>
        <dbReference type="SAM" id="Coils"/>
    </source>
</evidence>
<evidence type="ECO:0000256" key="7">
    <source>
        <dbReference type="PROSITE-ProRule" id="PRU01094"/>
    </source>
</evidence>
<dbReference type="InterPro" id="IPR044202">
    <property type="entry name" value="LETM1/MDM38-like"/>
</dbReference>
<name>A0A1Q9EFX3_SYMMI</name>
<evidence type="ECO:0000256" key="5">
    <source>
        <dbReference type="ARBA" id="ARBA00023128"/>
    </source>
</evidence>
<keyword evidence="5 7" id="KW-0496">Mitochondrion</keyword>
<evidence type="ECO:0000256" key="3">
    <source>
        <dbReference type="ARBA" id="ARBA00022792"/>
    </source>
</evidence>
<evidence type="ECO:0000259" key="10">
    <source>
        <dbReference type="PROSITE" id="PS51758"/>
    </source>
</evidence>
<protein>
    <submittedName>
        <fullName evidence="11">LETM1 and EF-hand domain-containing protein 1, mitochondrial</fullName>
    </submittedName>
</protein>
<evidence type="ECO:0000256" key="2">
    <source>
        <dbReference type="ARBA" id="ARBA00022692"/>
    </source>
</evidence>
<dbReference type="PANTHER" id="PTHR14009">
    <property type="entry name" value="LEUCINE ZIPPER-EF-HAND CONTAINING TRANSMEMBRANE PROTEIN"/>
    <property type="match status" value="1"/>
</dbReference>
<keyword evidence="3" id="KW-0999">Mitochondrion inner membrane</keyword>
<sequence length="511" mass="58716">MQQTMRRLVSRVRFAKHTRQVLAISAPQHHVPPHFLQQAVRPLSSVADPAKRKKKPNQLQTLRAWLWDQALHLWHGSRLLYVNSRTAWRLRNQVANGQKLTRRERQLLETTAKDLVRLLPFSAFLIVPGAELLLPFALTLFPTLIPSTFTTDEQRRRRLILRNLEHSVVRRRLLEHMAARILVSQNLSDDSSKTITATLRSLTRGGVIRAEDIRVLTPSFEDDGPLAIQKLPRYILRELCLVMGVYSWSAWFEGLLLPRAMHAVRLRFILQQTLEKREEDDRCLAEVDLNALTPQELLRENERRRMLWLGSESNLRAQLQDWLALSLDQDIPNHVLLFLRPCATDVNAVPALLTQDERDHILGLQGRFADSQIHEWIRKNMDRSARAPKEDGTDLEKNVMEDDIESLKEHVEEVRQELGEIEATKEQLKGFGQVLKSTSDEELLSIFDALADEEGVVEIPSLEKKIQEYLGGKLPDVSALHISLESFYSEDSAHISRADFAAALSRCRQDC</sequence>
<keyword evidence="4 9" id="KW-1133">Transmembrane helix</keyword>
<evidence type="ECO:0000256" key="1">
    <source>
        <dbReference type="ARBA" id="ARBA00004434"/>
    </source>
</evidence>
<dbReference type="AlphaFoldDB" id="A0A1Q9EFX3"/>
<organism evidence="11 12">
    <name type="scientific">Symbiodinium microadriaticum</name>
    <name type="common">Dinoflagellate</name>
    <name type="synonym">Zooxanthella microadriatica</name>
    <dbReference type="NCBI Taxonomy" id="2951"/>
    <lineage>
        <taxon>Eukaryota</taxon>
        <taxon>Sar</taxon>
        <taxon>Alveolata</taxon>
        <taxon>Dinophyceae</taxon>
        <taxon>Suessiales</taxon>
        <taxon>Symbiodiniaceae</taxon>
        <taxon>Symbiodinium</taxon>
    </lineage>
</organism>
<keyword evidence="6 9" id="KW-0472">Membrane</keyword>
<dbReference type="PROSITE" id="PS51758">
    <property type="entry name" value="LETM1_RBD"/>
    <property type="match status" value="1"/>
</dbReference>
<evidence type="ECO:0000256" key="6">
    <source>
        <dbReference type="ARBA" id="ARBA00023136"/>
    </source>
</evidence>
<dbReference type="InterPro" id="IPR033122">
    <property type="entry name" value="LETM1-like_RBD"/>
</dbReference>
<keyword evidence="8" id="KW-0175">Coiled coil</keyword>
<feature type="domain" description="Letm1 RBD" evidence="10">
    <location>
        <begin position="153"/>
        <end position="423"/>
    </location>
</feature>
<evidence type="ECO:0000313" key="12">
    <source>
        <dbReference type="Proteomes" id="UP000186817"/>
    </source>
</evidence>
<feature type="coiled-coil region" evidence="8">
    <location>
        <begin position="397"/>
        <end position="427"/>
    </location>
</feature>
<comment type="subcellular location">
    <subcellularLocation>
        <location evidence="1">Mitochondrion inner membrane</location>
        <topology evidence="1">Single-pass membrane protein</topology>
    </subcellularLocation>
</comment>
<comment type="caution">
    <text evidence="11">The sequence shown here is derived from an EMBL/GenBank/DDBJ whole genome shotgun (WGS) entry which is preliminary data.</text>
</comment>
<dbReference type="EMBL" id="LSRX01000162">
    <property type="protein sequence ID" value="OLQ06335.1"/>
    <property type="molecule type" value="Genomic_DNA"/>
</dbReference>
<gene>
    <name evidence="11" type="primary">letm1</name>
    <name evidence="11" type="ORF">AK812_SmicGene10350</name>
</gene>
<keyword evidence="2 9" id="KW-0812">Transmembrane</keyword>
<dbReference type="Proteomes" id="UP000186817">
    <property type="component" value="Unassembled WGS sequence"/>
</dbReference>
<proteinExistence type="predicted"/>
<evidence type="ECO:0000256" key="9">
    <source>
        <dbReference type="SAM" id="Phobius"/>
    </source>
</evidence>
<evidence type="ECO:0000313" key="11">
    <source>
        <dbReference type="EMBL" id="OLQ06335.1"/>
    </source>
</evidence>
<dbReference type="PANTHER" id="PTHR14009:SF1">
    <property type="entry name" value="MITOCHONDRIAL PROTON_CALCIUM EXCHANGER PROTEIN"/>
    <property type="match status" value="1"/>
</dbReference>
<dbReference type="OrthoDB" id="275278at2759"/>
<reference evidence="11 12" key="1">
    <citation type="submission" date="2016-02" db="EMBL/GenBank/DDBJ databases">
        <title>Genome analysis of coral dinoflagellate symbionts highlights evolutionary adaptations to a symbiotic lifestyle.</title>
        <authorList>
            <person name="Aranda M."/>
            <person name="Li Y."/>
            <person name="Liew Y.J."/>
            <person name="Baumgarten S."/>
            <person name="Simakov O."/>
            <person name="Wilson M."/>
            <person name="Piel J."/>
            <person name="Ashoor H."/>
            <person name="Bougouffa S."/>
            <person name="Bajic V.B."/>
            <person name="Ryu T."/>
            <person name="Ravasi T."/>
            <person name="Bayer T."/>
            <person name="Micklem G."/>
            <person name="Kim H."/>
            <person name="Bhak J."/>
            <person name="Lajeunesse T.C."/>
            <person name="Voolstra C.R."/>
        </authorList>
    </citation>
    <scope>NUCLEOTIDE SEQUENCE [LARGE SCALE GENOMIC DNA]</scope>
    <source>
        <strain evidence="11 12">CCMP2467</strain>
    </source>
</reference>
<dbReference type="OMA" id="LQHYWDG"/>
<accession>A0A1Q9EFX3</accession>
<keyword evidence="12" id="KW-1185">Reference proteome</keyword>
<dbReference type="GO" id="GO:0043022">
    <property type="term" value="F:ribosome binding"/>
    <property type="evidence" value="ECO:0007669"/>
    <property type="project" value="InterPro"/>
</dbReference>
<evidence type="ECO:0000256" key="4">
    <source>
        <dbReference type="ARBA" id="ARBA00022989"/>
    </source>
</evidence>
<feature type="transmembrane region" description="Helical" evidence="9">
    <location>
        <begin position="115"/>
        <end position="138"/>
    </location>
</feature>
<dbReference type="Pfam" id="PF07766">
    <property type="entry name" value="LETM1_RBD"/>
    <property type="match status" value="1"/>
</dbReference>
<dbReference type="GO" id="GO:0030003">
    <property type="term" value="P:intracellular monoatomic cation homeostasis"/>
    <property type="evidence" value="ECO:0007669"/>
    <property type="project" value="TreeGrafter"/>
</dbReference>
<dbReference type="GO" id="GO:0005743">
    <property type="term" value="C:mitochondrial inner membrane"/>
    <property type="evidence" value="ECO:0007669"/>
    <property type="project" value="UniProtKB-SubCell"/>
</dbReference>